<keyword evidence="4 5" id="KW-0472">Membrane</keyword>
<keyword evidence="3 5" id="KW-1133">Transmembrane helix</keyword>
<evidence type="ECO:0000256" key="2">
    <source>
        <dbReference type="ARBA" id="ARBA00022692"/>
    </source>
</evidence>
<name>A0A0C2GYM3_9BILA</name>
<dbReference type="EMBL" id="KN729482">
    <property type="protein sequence ID" value="KIH62231.1"/>
    <property type="molecule type" value="Genomic_DNA"/>
</dbReference>
<dbReference type="PANTHER" id="PTHR46641">
    <property type="entry name" value="FMRFAMIDE RECEPTOR-RELATED"/>
    <property type="match status" value="1"/>
</dbReference>
<keyword evidence="8" id="KW-1185">Reference proteome</keyword>
<sequence>MTCEKSSICIPGVAAAALSAVVFARMRHSSLEVLLCGLSLFDVLVLSSTLLIYPAMNACQNEPDPTNSRVCHFFWRSTLIAYPLSLIAQAGSVWTCVAITFDRFIAVFFPIKKRVWATPHTSTYIICGVAFFRIKLVQKCLGTLGNIRKFRAGYPCSSVLFKLPAFFEITLNEYGQITPSSLRLDATYQLVYMTYMYLIFILLIPWTVIIVLNGIVIQKVREAYRTHKRLTQRNTRGRRDTDERK</sequence>
<protein>
    <recommendedName>
        <fullName evidence="6">G-protein coupled receptors family 1 profile domain-containing protein</fullName>
    </recommendedName>
</protein>
<feature type="transmembrane region" description="Helical" evidence="5">
    <location>
        <begin position="115"/>
        <end position="134"/>
    </location>
</feature>
<dbReference type="GO" id="GO:0016020">
    <property type="term" value="C:membrane"/>
    <property type="evidence" value="ECO:0007669"/>
    <property type="project" value="UniProtKB-SubCell"/>
</dbReference>
<proteinExistence type="predicted"/>
<dbReference type="InterPro" id="IPR019427">
    <property type="entry name" value="7TM_GPCR_serpentine_rcpt_Srw"/>
</dbReference>
<dbReference type="PRINTS" id="PR00237">
    <property type="entry name" value="GPCRRHODOPSN"/>
</dbReference>
<keyword evidence="2 5" id="KW-0812">Transmembrane</keyword>
<dbReference type="InterPro" id="IPR017452">
    <property type="entry name" value="GPCR_Rhodpsn_7TM"/>
</dbReference>
<dbReference type="Gene3D" id="1.20.1070.10">
    <property type="entry name" value="Rhodopsin 7-helix transmembrane proteins"/>
    <property type="match status" value="1"/>
</dbReference>
<organism evidence="7 8">
    <name type="scientific">Ancylostoma duodenale</name>
    <dbReference type="NCBI Taxonomy" id="51022"/>
    <lineage>
        <taxon>Eukaryota</taxon>
        <taxon>Metazoa</taxon>
        <taxon>Ecdysozoa</taxon>
        <taxon>Nematoda</taxon>
        <taxon>Chromadorea</taxon>
        <taxon>Rhabditida</taxon>
        <taxon>Rhabditina</taxon>
        <taxon>Rhabditomorpha</taxon>
        <taxon>Strongyloidea</taxon>
        <taxon>Ancylostomatidae</taxon>
        <taxon>Ancylostomatinae</taxon>
        <taxon>Ancylostoma</taxon>
    </lineage>
</organism>
<dbReference type="PROSITE" id="PS50262">
    <property type="entry name" value="G_PROTEIN_RECEP_F1_2"/>
    <property type="match status" value="1"/>
</dbReference>
<evidence type="ECO:0000256" key="5">
    <source>
        <dbReference type="SAM" id="Phobius"/>
    </source>
</evidence>
<dbReference type="GO" id="GO:0008528">
    <property type="term" value="F:G protein-coupled peptide receptor activity"/>
    <property type="evidence" value="ECO:0007669"/>
    <property type="project" value="InterPro"/>
</dbReference>
<gene>
    <name evidence="7" type="ORF">ANCDUO_07487</name>
</gene>
<reference evidence="7 8" key="1">
    <citation type="submission" date="2013-12" db="EMBL/GenBank/DDBJ databases">
        <title>Draft genome of the parsitic nematode Ancylostoma duodenale.</title>
        <authorList>
            <person name="Mitreva M."/>
        </authorList>
    </citation>
    <scope>NUCLEOTIDE SEQUENCE [LARGE SCALE GENOMIC DNA]</scope>
    <source>
        <strain evidence="7 8">Zhejiang</strain>
    </source>
</reference>
<dbReference type="Pfam" id="PF10324">
    <property type="entry name" value="7TM_GPCR_Srw"/>
    <property type="match status" value="1"/>
</dbReference>
<dbReference type="AlphaFoldDB" id="A0A0C2GYM3"/>
<comment type="subcellular location">
    <subcellularLocation>
        <location evidence="1">Membrane</location>
    </subcellularLocation>
</comment>
<dbReference type="InterPro" id="IPR052954">
    <property type="entry name" value="GPCR-Ligand_Int"/>
</dbReference>
<evidence type="ECO:0000259" key="6">
    <source>
        <dbReference type="PROSITE" id="PS50262"/>
    </source>
</evidence>
<feature type="transmembrane region" description="Helical" evidence="5">
    <location>
        <begin position="31"/>
        <end position="53"/>
    </location>
</feature>
<evidence type="ECO:0000313" key="7">
    <source>
        <dbReference type="EMBL" id="KIH62231.1"/>
    </source>
</evidence>
<feature type="transmembrane region" description="Helical" evidence="5">
    <location>
        <begin position="195"/>
        <end position="217"/>
    </location>
</feature>
<evidence type="ECO:0000256" key="4">
    <source>
        <dbReference type="ARBA" id="ARBA00023136"/>
    </source>
</evidence>
<dbReference type="CDD" id="cd14978">
    <property type="entry name" value="7tmA_FMRFamide_R-like"/>
    <property type="match status" value="1"/>
</dbReference>
<dbReference type="PANTHER" id="PTHR46641:SF24">
    <property type="entry name" value="G-PROTEIN COUPLED RECEPTORS FAMILY 1 PROFILE DOMAIN-CONTAINING PROTEIN"/>
    <property type="match status" value="1"/>
</dbReference>
<dbReference type="Proteomes" id="UP000054047">
    <property type="component" value="Unassembled WGS sequence"/>
</dbReference>
<evidence type="ECO:0000256" key="1">
    <source>
        <dbReference type="ARBA" id="ARBA00004370"/>
    </source>
</evidence>
<feature type="domain" description="G-protein coupled receptors family 1 profile" evidence="6">
    <location>
        <begin position="13"/>
        <end position="245"/>
    </location>
</feature>
<dbReference type="InterPro" id="IPR000276">
    <property type="entry name" value="GPCR_Rhodpsn"/>
</dbReference>
<dbReference type="SUPFAM" id="SSF81321">
    <property type="entry name" value="Family A G protein-coupled receptor-like"/>
    <property type="match status" value="1"/>
</dbReference>
<accession>A0A0C2GYM3</accession>
<feature type="transmembrane region" description="Helical" evidence="5">
    <location>
        <begin position="6"/>
        <end position="24"/>
    </location>
</feature>
<feature type="transmembrane region" description="Helical" evidence="5">
    <location>
        <begin position="73"/>
        <end position="94"/>
    </location>
</feature>
<evidence type="ECO:0000313" key="8">
    <source>
        <dbReference type="Proteomes" id="UP000054047"/>
    </source>
</evidence>
<evidence type="ECO:0000256" key="3">
    <source>
        <dbReference type="ARBA" id="ARBA00022989"/>
    </source>
</evidence>
<dbReference type="OrthoDB" id="10011262at2759"/>